<comment type="similarity">
    <text evidence="1">Belongs to the oligoribonuclease family.</text>
</comment>
<dbReference type="PROSITE" id="PS51401">
    <property type="entry name" value="CHORD"/>
    <property type="match status" value="1"/>
</dbReference>
<dbReference type="GO" id="GO:0005739">
    <property type="term" value="C:mitochondrion"/>
    <property type="evidence" value="ECO:0007669"/>
    <property type="project" value="TreeGrafter"/>
</dbReference>
<dbReference type="FunFam" id="3.30.420.10:FF:000003">
    <property type="entry name" value="Oligoribonuclease"/>
    <property type="match status" value="1"/>
</dbReference>
<dbReference type="Pfam" id="PF00929">
    <property type="entry name" value="RNase_T"/>
    <property type="match status" value="1"/>
</dbReference>
<evidence type="ECO:0000256" key="5">
    <source>
        <dbReference type="ARBA" id="ARBA00022801"/>
    </source>
</evidence>
<keyword evidence="11" id="KW-1185">Reference proteome</keyword>
<dbReference type="InterPro" id="IPR012337">
    <property type="entry name" value="RNaseH-like_sf"/>
</dbReference>
<keyword evidence="6" id="KW-0862">Zinc</keyword>
<dbReference type="Gene3D" id="4.10.1130.20">
    <property type="match status" value="2"/>
</dbReference>
<dbReference type="Gene3D" id="3.30.420.10">
    <property type="entry name" value="Ribonuclease H-like superfamily/Ribonuclease H"/>
    <property type="match status" value="1"/>
</dbReference>
<name>A0A9N8Z6Q6_9GLOM</name>
<dbReference type="OrthoDB" id="270189at2759"/>
<dbReference type="PANTHER" id="PTHR11046">
    <property type="entry name" value="OLIGORIBONUCLEASE, MITOCHONDRIAL"/>
    <property type="match status" value="1"/>
</dbReference>
<dbReference type="GO" id="GO:0003676">
    <property type="term" value="F:nucleic acid binding"/>
    <property type="evidence" value="ECO:0007669"/>
    <property type="project" value="InterPro"/>
</dbReference>
<evidence type="ECO:0000256" key="4">
    <source>
        <dbReference type="ARBA" id="ARBA00022737"/>
    </source>
</evidence>
<dbReference type="GO" id="GO:0000175">
    <property type="term" value="F:3'-5'-RNA exonuclease activity"/>
    <property type="evidence" value="ECO:0007669"/>
    <property type="project" value="InterPro"/>
</dbReference>
<dbReference type="PANTHER" id="PTHR11046:SF0">
    <property type="entry name" value="OLIGORIBONUCLEASE, MITOCHONDRIAL"/>
    <property type="match status" value="1"/>
</dbReference>
<keyword evidence="3" id="KW-0479">Metal-binding</keyword>
<feature type="non-terminal residue" evidence="10">
    <location>
        <position position="1"/>
    </location>
</feature>
<accession>A0A9N8Z6Q6</accession>
<dbReference type="CDD" id="cd06135">
    <property type="entry name" value="Orn"/>
    <property type="match status" value="1"/>
</dbReference>
<gene>
    <name evidence="10" type="ORF">RFULGI_LOCUS1200</name>
</gene>
<sequence length="445" mass="50870">MVPPPPESNETSKESETVPSKPSTEPIIVQNGVEIYNSGPTYTPIQTKPVDPPQKAKPTPQEEKPEEDDLSIPVTPGAVCKRSGCNIPYVDDATSRNEGPQAECVYHSGTPIFHEGSKGKYEFEFSVWSILYWFDFFLITIFLGWSCCSRKVLEFEEFLKIKGCKKGKHLFVGSSKKEKIDKEHSTISFKEKETLATPRHLEFKEGMPQSVEKNTPLQKTPHYTQINKNHYLNRELNKFAITIRHKSRSYREYLEKRSKRIAQMANDPLVWIDCEMTGLDVENDHIIEIAVLITDGKLNVLAEGPVLVINQSQETMDKMNDWCKQHHGESGLTTAVLSSTITTSDASTQILEFLKKHIPQKGCAPLAGNSVYADKMFLKKEMPEVIDWLHYRIIDVSSIKELCRRWYPSIFETAPSKNTTHRALDDIKESINELKFYQKHIFIDE</sequence>
<comment type="caution">
    <text evidence="10">The sequence shown here is derived from an EMBL/GenBank/DDBJ whole genome shotgun (WGS) entry which is preliminary data.</text>
</comment>
<dbReference type="InterPro" id="IPR036397">
    <property type="entry name" value="RNaseH_sf"/>
</dbReference>
<reference evidence="10" key="1">
    <citation type="submission" date="2021-06" db="EMBL/GenBank/DDBJ databases">
        <authorList>
            <person name="Kallberg Y."/>
            <person name="Tangrot J."/>
            <person name="Rosling A."/>
        </authorList>
    </citation>
    <scope>NUCLEOTIDE SEQUENCE</scope>
    <source>
        <strain evidence="10">IN212</strain>
    </source>
</reference>
<proteinExistence type="inferred from homology"/>
<evidence type="ECO:0000256" key="6">
    <source>
        <dbReference type="ARBA" id="ARBA00022833"/>
    </source>
</evidence>
<feature type="region of interest" description="Disordered" evidence="8">
    <location>
        <begin position="1"/>
        <end position="73"/>
    </location>
</feature>
<feature type="domain" description="CHORD" evidence="9">
    <location>
        <begin position="80"/>
        <end position="169"/>
    </location>
</feature>
<evidence type="ECO:0000256" key="1">
    <source>
        <dbReference type="ARBA" id="ARBA00009921"/>
    </source>
</evidence>
<dbReference type="SUPFAM" id="SSF53098">
    <property type="entry name" value="Ribonuclease H-like"/>
    <property type="match status" value="1"/>
</dbReference>
<keyword evidence="2" id="KW-0540">Nuclease</keyword>
<keyword evidence="5" id="KW-0378">Hydrolase</keyword>
<dbReference type="HAMAP" id="MF_00045">
    <property type="entry name" value="Oligoribonuclease"/>
    <property type="match status" value="1"/>
</dbReference>
<dbReference type="NCBIfam" id="NF003765">
    <property type="entry name" value="PRK05359.1"/>
    <property type="match status" value="1"/>
</dbReference>
<dbReference type="Pfam" id="PF04968">
    <property type="entry name" value="CHORD"/>
    <property type="match status" value="2"/>
</dbReference>
<protein>
    <submittedName>
        <fullName evidence="10">1740_t:CDS:1</fullName>
    </submittedName>
</protein>
<dbReference type="SMART" id="SM00479">
    <property type="entry name" value="EXOIII"/>
    <property type="match status" value="1"/>
</dbReference>
<dbReference type="InterPro" id="IPR013520">
    <property type="entry name" value="Ribonucl_H"/>
</dbReference>
<dbReference type="EMBL" id="CAJVPZ010000671">
    <property type="protein sequence ID" value="CAG8472904.1"/>
    <property type="molecule type" value="Genomic_DNA"/>
</dbReference>
<organism evidence="10 11">
    <name type="scientific">Racocetra fulgida</name>
    <dbReference type="NCBI Taxonomy" id="60492"/>
    <lineage>
        <taxon>Eukaryota</taxon>
        <taxon>Fungi</taxon>
        <taxon>Fungi incertae sedis</taxon>
        <taxon>Mucoromycota</taxon>
        <taxon>Glomeromycotina</taxon>
        <taxon>Glomeromycetes</taxon>
        <taxon>Diversisporales</taxon>
        <taxon>Gigasporaceae</taxon>
        <taxon>Racocetra</taxon>
    </lineage>
</organism>
<evidence type="ECO:0000313" key="11">
    <source>
        <dbReference type="Proteomes" id="UP000789396"/>
    </source>
</evidence>
<evidence type="ECO:0000256" key="8">
    <source>
        <dbReference type="SAM" id="MobiDB-lite"/>
    </source>
</evidence>
<evidence type="ECO:0000256" key="2">
    <source>
        <dbReference type="ARBA" id="ARBA00022722"/>
    </source>
</evidence>
<evidence type="ECO:0000313" key="10">
    <source>
        <dbReference type="EMBL" id="CAG8472904.1"/>
    </source>
</evidence>
<dbReference type="InterPro" id="IPR022894">
    <property type="entry name" value="Oligoribonuclease"/>
</dbReference>
<dbReference type="AlphaFoldDB" id="A0A9N8Z6Q6"/>
<keyword evidence="7" id="KW-0269">Exonuclease</keyword>
<evidence type="ECO:0000256" key="7">
    <source>
        <dbReference type="ARBA" id="ARBA00022839"/>
    </source>
</evidence>
<dbReference type="Proteomes" id="UP000789396">
    <property type="component" value="Unassembled WGS sequence"/>
</dbReference>
<keyword evidence="4" id="KW-0677">Repeat</keyword>
<dbReference type="GO" id="GO:0046872">
    <property type="term" value="F:metal ion binding"/>
    <property type="evidence" value="ECO:0007669"/>
    <property type="project" value="UniProtKB-KW"/>
</dbReference>
<dbReference type="InterPro" id="IPR007051">
    <property type="entry name" value="CHORD_dom"/>
</dbReference>
<evidence type="ECO:0000259" key="9">
    <source>
        <dbReference type="PROSITE" id="PS51401"/>
    </source>
</evidence>
<evidence type="ECO:0000256" key="3">
    <source>
        <dbReference type="ARBA" id="ARBA00022723"/>
    </source>
</evidence>